<keyword evidence="1" id="KW-0449">Lipoprotein</keyword>
<name>A0A067YXB1_9CAUD</name>
<dbReference type="EMBL" id="KF771236">
    <property type="protein sequence ID" value="AHI60494.1"/>
    <property type="molecule type" value="Genomic_DNA"/>
</dbReference>
<evidence type="ECO:0000313" key="1">
    <source>
        <dbReference type="EMBL" id="AHI60494.1"/>
    </source>
</evidence>
<organism evidence="1 2">
    <name type="scientific">Escherichia phage bV_EcoS_AHP24</name>
    <dbReference type="NCBI Taxonomy" id="1416027"/>
    <lineage>
        <taxon>Viruses</taxon>
        <taxon>Duplodnaviria</taxon>
        <taxon>Heunggongvirae</taxon>
        <taxon>Uroviricota</taxon>
        <taxon>Caudoviricetes</taxon>
        <taxon>Drexlerviridae</taxon>
        <taxon>Rogunavirinae</taxon>
        <taxon>Rogunavirus</taxon>
        <taxon>Rogunavirus AHS24</taxon>
    </lineage>
</organism>
<gene>
    <name evidence="1" type="ORF">AHP24_26</name>
</gene>
<evidence type="ECO:0000313" key="2">
    <source>
        <dbReference type="Proteomes" id="UP000028460"/>
    </source>
</evidence>
<protein>
    <submittedName>
        <fullName evidence="1">Putative lipoprotein</fullName>
    </submittedName>
</protein>
<accession>A0A067YXB1</accession>
<dbReference type="Pfam" id="PF24052">
    <property type="entry name" value="Phage_lipoprotein"/>
    <property type="match status" value="1"/>
</dbReference>
<reference evidence="1 2" key="1">
    <citation type="journal article" date="2014" name="PLoS ONE">
        <title>Four Escherichia coli O157:H7 Phages: A New Bacteriophage Genus and Taxonomic Classification of T1-Like Phages.</title>
        <authorList>
            <person name="Niu Y.D."/>
            <person name="McAllister T.A."/>
            <person name="Nash J.H."/>
            <person name="Kropinski A.M."/>
            <person name="Stanford K."/>
        </authorList>
    </citation>
    <scope>NUCLEOTIDE SEQUENCE [LARGE SCALE GENOMIC DNA]</scope>
</reference>
<dbReference type="PROSITE" id="PS51257">
    <property type="entry name" value="PROKAR_LIPOPROTEIN"/>
    <property type="match status" value="1"/>
</dbReference>
<dbReference type="InterPro" id="IPR057115">
    <property type="entry name" value="Phage_lipoprotein"/>
</dbReference>
<dbReference type="Proteomes" id="UP000028460">
    <property type="component" value="Genome"/>
</dbReference>
<proteinExistence type="predicted"/>
<sequence>MTNFIKSAIIAAAVIMTVGCSSGPRPDGWCATQASGVCVAKWKGGVVVPAGEVDIRYAGIEQKVGGGYGGSVADHGSKEWK</sequence>